<dbReference type="GO" id="GO:0008360">
    <property type="term" value="P:regulation of cell shape"/>
    <property type="evidence" value="ECO:0007669"/>
    <property type="project" value="UniProtKB-UniRule"/>
</dbReference>
<sequence length="386" mass="41692">MISRIAHPVALLALLVAFLIAASAAPARAGGFDQALGVWTAALETRLAALEEEARAEGVPVSTRIARGPVLKPGMVDERVLQLSRRLVELGYLAPGSERDIHDETVAGAVSVFQAERGLTPDGKVGGATLSSLNVTPAQEIASIRETLARMAEFRASVPATMVVVNLPAQELALVRNGETVLTMDTAVGSPSRPTPLLADQITHVILNPTWTVPPTVLKQDKLPNLRRTGAPGIDHASVWLDGTVVDPALVDWTNVSPWRVRIVQEAGDHNALGRYRFNLTNDDQIYLHGTNDPRVFNRDRRAVSSGCVRLADPRTLAEELLMASGFNPSRISAMVDAGETRWIRLAQPMPVRFVYWPAVLRGERVVVLPDIYGIVPPPELIAAAN</sequence>
<dbReference type="Pfam" id="PF03734">
    <property type="entry name" value="YkuD"/>
    <property type="match status" value="1"/>
</dbReference>
<reference evidence="10 11" key="1">
    <citation type="submission" date="2019-07" db="EMBL/GenBank/DDBJ databases">
        <title>Whole genome shotgun sequence of Skermanella aerolata NBRC 106429.</title>
        <authorList>
            <person name="Hosoyama A."/>
            <person name="Uohara A."/>
            <person name="Ohji S."/>
            <person name="Ichikawa N."/>
        </authorList>
    </citation>
    <scope>NUCLEOTIDE SEQUENCE [LARGE SCALE GENOMIC DNA]</scope>
    <source>
        <strain evidence="10 11">NBRC 106429</strain>
    </source>
</reference>
<evidence type="ECO:0000256" key="5">
    <source>
        <dbReference type="ARBA" id="ARBA00022984"/>
    </source>
</evidence>
<dbReference type="InterPro" id="IPR036366">
    <property type="entry name" value="PGBDSf"/>
</dbReference>
<evidence type="ECO:0000256" key="6">
    <source>
        <dbReference type="ARBA" id="ARBA00023316"/>
    </source>
</evidence>
<keyword evidence="5 7" id="KW-0573">Peptidoglycan synthesis</keyword>
<dbReference type="InterPro" id="IPR036365">
    <property type="entry name" value="PGBD-like_sf"/>
</dbReference>
<feature type="chain" id="PRO_5022094241" description="L,D-TPase catalytic domain-containing protein" evidence="8">
    <location>
        <begin position="30"/>
        <end position="386"/>
    </location>
</feature>
<dbReference type="SUPFAM" id="SSF47090">
    <property type="entry name" value="PGBD-like"/>
    <property type="match status" value="1"/>
</dbReference>
<dbReference type="EMBL" id="BJYZ01000023">
    <property type="protein sequence ID" value="GEO40718.1"/>
    <property type="molecule type" value="Genomic_DNA"/>
</dbReference>
<evidence type="ECO:0000256" key="2">
    <source>
        <dbReference type="ARBA" id="ARBA00005992"/>
    </source>
</evidence>
<organism evidence="10 11">
    <name type="scientific">Skermanella aerolata</name>
    <dbReference type="NCBI Taxonomy" id="393310"/>
    <lineage>
        <taxon>Bacteria</taxon>
        <taxon>Pseudomonadati</taxon>
        <taxon>Pseudomonadota</taxon>
        <taxon>Alphaproteobacteria</taxon>
        <taxon>Rhodospirillales</taxon>
        <taxon>Azospirillaceae</taxon>
        <taxon>Skermanella</taxon>
    </lineage>
</organism>
<keyword evidence="4 7" id="KW-0133">Cell shape</keyword>
<evidence type="ECO:0000256" key="1">
    <source>
        <dbReference type="ARBA" id="ARBA00004752"/>
    </source>
</evidence>
<dbReference type="PANTHER" id="PTHR41533">
    <property type="entry name" value="L,D-TRANSPEPTIDASE HI_1667-RELATED"/>
    <property type="match status" value="1"/>
</dbReference>
<dbReference type="PROSITE" id="PS52029">
    <property type="entry name" value="LD_TPASE"/>
    <property type="match status" value="1"/>
</dbReference>
<dbReference type="InterPro" id="IPR038063">
    <property type="entry name" value="Transpep_catalytic_dom"/>
</dbReference>
<evidence type="ECO:0000313" key="11">
    <source>
        <dbReference type="Proteomes" id="UP000321523"/>
    </source>
</evidence>
<dbReference type="Gene3D" id="1.10.101.10">
    <property type="entry name" value="PGBD-like superfamily/PGBD"/>
    <property type="match status" value="1"/>
</dbReference>
<dbReference type="GO" id="GO:0009252">
    <property type="term" value="P:peptidoglycan biosynthetic process"/>
    <property type="evidence" value="ECO:0007669"/>
    <property type="project" value="UniProtKB-UniPathway"/>
</dbReference>
<dbReference type="GO" id="GO:0016740">
    <property type="term" value="F:transferase activity"/>
    <property type="evidence" value="ECO:0007669"/>
    <property type="project" value="UniProtKB-KW"/>
</dbReference>
<comment type="caution">
    <text evidence="10">The sequence shown here is derived from an EMBL/GenBank/DDBJ whole genome shotgun (WGS) entry which is preliminary data.</text>
</comment>
<dbReference type="GO" id="GO:0071555">
    <property type="term" value="P:cell wall organization"/>
    <property type="evidence" value="ECO:0007669"/>
    <property type="project" value="UniProtKB-UniRule"/>
</dbReference>
<dbReference type="Pfam" id="PF01471">
    <property type="entry name" value="PG_binding_1"/>
    <property type="match status" value="1"/>
</dbReference>
<dbReference type="Proteomes" id="UP000321523">
    <property type="component" value="Unassembled WGS sequence"/>
</dbReference>
<feature type="active site" description="Nucleophile" evidence="7">
    <location>
        <position position="308"/>
    </location>
</feature>
<feature type="active site" description="Proton donor/acceptor" evidence="7">
    <location>
        <position position="289"/>
    </location>
</feature>
<evidence type="ECO:0000259" key="9">
    <source>
        <dbReference type="PROSITE" id="PS52029"/>
    </source>
</evidence>
<gene>
    <name evidence="10" type="ORF">SAE02_48660</name>
</gene>
<dbReference type="OrthoDB" id="9778545at2"/>
<keyword evidence="6 7" id="KW-0961">Cell wall biogenesis/degradation</keyword>
<evidence type="ECO:0000256" key="4">
    <source>
        <dbReference type="ARBA" id="ARBA00022960"/>
    </source>
</evidence>
<accession>A0A512DW69</accession>
<dbReference type="UniPathway" id="UPA00219"/>
<dbReference type="RefSeq" id="WP_052831033.1">
    <property type="nucleotide sequence ID" value="NZ_BJYZ01000023.1"/>
</dbReference>
<evidence type="ECO:0000256" key="7">
    <source>
        <dbReference type="PROSITE-ProRule" id="PRU01373"/>
    </source>
</evidence>
<dbReference type="PANTHER" id="PTHR41533:SF1">
    <property type="entry name" value="L,D-TRANSPEPTIDASE YCBB-RELATED"/>
    <property type="match status" value="1"/>
</dbReference>
<dbReference type="GO" id="GO:0004180">
    <property type="term" value="F:carboxypeptidase activity"/>
    <property type="evidence" value="ECO:0007669"/>
    <property type="project" value="UniProtKB-ARBA"/>
</dbReference>
<dbReference type="AlphaFoldDB" id="A0A512DW69"/>
<protein>
    <recommendedName>
        <fullName evidence="9">L,D-TPase catalytic domain-containing protein</fullName>
    </recommendedName>
</protein>
<dbReference type="SUPFAM" id="SSF141523">
    <property type="entry name" value="L,D-transpeptidase catalytic domain-like"/>
    <property type="match status" value="1"/>
</dbReference>
<proteinExistence type="inferred from homology"/>
<comment type="pathway">
    <text evidence="1 7">Cell wall biogenesis; peptidoglycan biosynthesis.</text>
</comment>
<dbReference type="InterPro" id="IPR002477">
    <property type="entry name" value="Peptidoglycan-bd-like"/>
</dbReference>
<feature type="domain" description="L,D-TPase catalytic" evidence="9">
    <location>
        <begin position="161"/>
        <end position="335"/>
    </location>
</feature>
<name>A0A512DW69_9PROT</name>
<feature type="signal peptide" evidence="8">
    <location>
        <begin position="1"/>
        <end position="29"/>
    </location>
</feature>
<dbReference type="Gene3D" id="2.40.440.10">
    <property type="entry name" value="L,D-transpeptidase catalytic domain-like"/>
    <property type="match status" value="1"/>
</dbReference>
<keyword evidence="11" id="KW-1185">Reference proteome</keyword>
<evidence type="ECO:0000256" key="3">
    <source>
        <dbReference type="ARBA" id="ARBA00022679"/>
    </source>
</evidence>
<dbReference type="InterPro" id="IPR052905">
    <property type="entry name" value="LD-transpeptidase_YkuD-like"/>
</dbReference>
<keyword evidence="8" id="KW-0732">Signal</keyword>
<evidence type="ECO:0000256" key="8">
    <source>
        <dbReference type="SAM" id="SignalP"/>
    </source>
</evidence>
<dbReference type="CDD" id="cd16913">
    <property type="entry name" value="YkuD_like"/>
    <property type="match status" value="1"/>
</dbReference>
<dbReference type="InterPro" id="IPR005490">
    <property type="entry name" value="LD_TPept_cat_dom"/>
</dbReference>
<comment type="similarity">
    <text evidence="2">Belongs to the YkuD family.</text>
</comment>
<evidence type="ECO:0000313" key="10">
    <source>
        <dbReference type="EMBL" id="GEO40718.1"/>
    </source>
</evidence>
<keyword evidence="3" id="KW-0808">Transferase</keyword>